<accession>A0A0P0Z9L5</accession>
<proteinExistence type="predicted"/>
<name>A0A0P0Z9L5_9HYPH</name>
<dbReference type="Pfam" id="PF11684">
    <property type="entry name" value="DUF3280"/>
    <property type="match status" value="1"/>
</dbReference>
<reference evidence="3" key="1">
    <citation type="journal article" date="2015" name="Proc. Natl. Acad. Sci. U.S.A.">
        <title>Bacterial clade with the ribosomal RNA operon on a small plasmid rather than the chromosome.</title>
        <authorList>
            <person name="Anda M."/>
            <person name="Ohtsubo Y."/>
            <person name="Okubo T."/>
            <person name="Sugawara M."/>
            <person name="Nagata Y."/>
            <person name="Tsuda M."/>
            <person name="Minamisawa K."/>
            <person name="Mitsui H."/>
        </authorList>
    </citation>
    <scope>NUCLEOTIDE SEQUENCE</scope>
    <source>
        <strain evidence="3">DSM 15513</strain>
    </source>
</reference>
<sequence length="211" mass="22882">MFYSNVLEALRARQAGFFPVVVLLAMMTAAPATAQDKPASEPAASESTSEPTADDADVAASSEVTQKVAIFPFELIDSSLEGDMLGENPDETARLQKMAPMLRDDFETLPGYEIMDTSSADEKVAGVNLQSCGNCGLTFAEDLGADIAVLGTVQKVSNLILNINAYVYDVESRKQIARGSSDIRSNTDKSWERGLHYLFDNVLKEQLESRS</sequence>
<feature type="region of interest" description="Disordered" evidence="1">
    <location>
        <begin position="32"/>
        <end position="59"/>
    </location>
</feature>
<organism evidence="3">
    <name type="scientific">Fulvimarina pelagi</name>
    <dbReference type="NCBI Taxonomy" id="217511"/>
    <lineage>
        <taxon>Bacteria</taxon>
        <taxon>Pseudomonadati</taxon>
        <taxon>Pseudomonadota</taxon>
        <taxon>Alphaproteobacteria</taxon>
        <taxon>Hyphomicrobiales</taxon>
        <taxon>Aurantimonadaceae</taxon>
        <taxon>Fulvimarina</taxon>
    </lineage>
</organism>
<protein>
    <recommendedName>
        <fullName evidence="4">DUF2380 domain-containing protein</fullName>
    </recommendedName>
</protein>
<dbReference type="RefSeq" id="WP_050764964.1">
    <property type="nucleotide sequence ID" value="NZ_BBWO01000017.1"/>
</dbReference>
<evidence type="ECO:0000256" key="2">
    <source>
        <dbReference type="SAM" id="SignalP"/>
    </source>
</evidence>
<feature type="compositionally biased region" description="Low complexity" evidence="1">
    <location>
        <begin position="32"/>
        <end position="51"/>
    </location>
</feature>
<evidence type="ECO:0008006" key="4">
    <source>
        <dbReference type="Google" id="ProtNLM"/>
    </source>
</evidence>
<keyword evidence="2" id="KW-0732">Signal</keyword>
<feature type="signal peptide" evidence="2">
    <location>
        <begin position="1"/>
        <end position="34"/>
    </location>
</feature>
<evidence type="ECO:0000313" key="3">
    <source>
        <dbReference type="EMBL" id="BAT31071.1"/>
    </source>
</evidence>
<dbReference type="AlphaFoldDB" id="A0A0P0Z9L5"/>
<feature type="chain" id="PRO_5006058252" description="DUF2380 domain-containing protein" evidence="2">
    <location>
        <begin position="35"/>
        <end position="211"/>
    </location>
</feature>
<dbReference type="Gene3D" id="3.40.50.10070">
    <property type="entry name" value="TolB, N-terminal domain"/>
    <property type="match status" value="1"/>
</dbReference>
<dbReference type="EMBL" id="LC066397">
    <property type="protein sequence ID" value="BAT31071.1"/>
    <property type="molecule type" value="Genomic_DNA"/>
</dbReference>
<evidence type="ECO:0000256" key="1">
    <source>
        <dbReference type="SAM" id="MobiDB-lite"/>
    </source>
</evidence>
<dbReference type="InterPro" id="IPR021698">
    <property type="entry name" value="DUF3280"/>
</dbReference>